<dbReference type="GO" id="GO:0003700">
    <property type="term" value="F:DNA-binding transcription factor activity"/>
    <property type="evidence" value="ECO:0007669"/>
    <property type="project" value="InterPro"/>
</dbReference>
<dbReference type="InterPro" id="IPR046955">
    <property type="entry name" value="PHR1-like"/>
</dbReference>
<keyword evidence="2" id="KW-0805">Transcription regulation</keyword>
<dbReference type="InterPro" id="IPR009057">
    <property type="entry name" value="Homeodomain-like_sf"/>
</dbReference>
<evidence type="ECO:0000259" key="5">
    <source>
        <dbReference type="PROSITE" id="PS51294"/>
    </source>
</evidence>
<dbReference type="InterPro" id="IPR006447">
    <property type="entry name" value="Myb_dom_plants"/>
</dbReference>
<dbReference type="SUPFAM" id="SSF46689">
    <property type="entry name" value="Homeodomain-like"/>
    <property type="match status" value="1"/>
</dbReference>
<evidence type="ECO:0000256" key="4">
    <source>
        <dbReference type="ARBA" id="ARBA00023242"/>
    </source>
</evidence>
<proteinExistence type="predicted"/>
<dbReference type="Gene3D" id="1.10.10.60">
    <property type="entry name" value="Homeodomain-like"/>
    <property type="match status" value="1"/>
</dbReference>
<accession>A0AAW2K3A9</accession>
<keyword evidence="3" id="KW-0804">Transcription</keyword>
<feature type="domain" description="HTH myb-type" evidence="5">
    <location>
        <begin position="48"/>
        <end position="108"/>
    </location>
</feature>
<keyword evidence="4" id="KW-0539">Nucleus</keyword>
<dbReference type="FunFam" id="1.10.10.60:FF:000002">
    <property type="entry name" value="Myb family transcription factor"/>
    <property type="match status" value="1"/>
</dbReference>
<dbReference type="AlphaFoldDB" id="A0AAW2K3A9"/>
<protein>
    <submittedName>
        <fullName evidence="6">Myb family transcription factor</fullName>
    </submittedName>
</protein>
<dbReference type="GO" id="GO:0005634">
    <property type="term" value="C:nucleus"/>
    <property type="evidence" value="ECO:0007669"/>
    <property type="project" value="UniProtKB-SubCell"/>
</dbReference>
<organism evidence="6">
    <name type="scientific">Sesamum radiatum</name>
    <name type="common">Black benniseed</name>
    <dbReference type="NCBI Taxonomy" id="300843"/>
    <lineage>
        <taxon>Eukaryota</taxon>
        <taxon>Viridiplantae</taxon>
        <taxon>Streptophyta</taxon>
        <taxon>Embryophyta</taxon>
        <taxon>Tracheophyta</taxon>
        <taxon>Spermatophyta</taxon>
        <taxon>Magnoliopsida</taxon>
        <taxon>eudicotyledons</taxon>
        <taxon>Gunneridae</taxon>
        <taxon>Pentapetalae</taxon>
        <taxon>asterids</taxon>
        <taxon>lamiids</taxon>
        <taxon>Lamiales</taxon>
        <taxon>Pedaliaceae</taxon>
        <taxon>Sesamum</taxon>
    </lineage>
</organism>
<evidence type="ECO:0000256" key="2">
    <source>
        <dbReference type="ARBA" id="ARBA00023015"/>
    </source>
</evidence>
<evidence type="ECO:0000256" key="1">
    <source>
        <dbReference type="ARBA" id="ARBA00004123"/>
    </source>
</evidence>
<dbReference type="Pfam" id="PF00249">
    <property type="entry name" value="Myb_DNA-binding"/>
    <property type="match status" value="1"/>
</dbReference>
<dbReference type="InterPro" id="IPR001005">
    <property type="entry name" value="SANT/Myb"/>
</dbReference>
<dbReference type="GO" id="GO:0003677">
    <property type="term" value="F:DNA binding"/>
    <property type="evidence" value="ECO:0007669"/>
    <property type="project" value="InterPro"/>
</dbReference>
<dbReference type="NCBIfam" id="TIGR01557">
    <property type="entry name" value="myb_SHAQKYF"/>
    <property type="match status" value="1"/>
</dbReference>
<dbReference type="InterPro" id="IPR017930">
    <property type="entry name" value="Myb_dom"/>
</dbReference>
<evidence type="ECO:0000256" key="3">
    <source>
        <dbReference type="ARBA" id="ARBA00023163"/>
    </source>
</evidence>
<dbReference type="EMBL" id="JACGWJ010000030">
    <property type="protein sequence ID" value="KAL0300838.1"/>
    <property type="molecule type" value="Genomic_DNA"/>
</dbReference>
<comment type="caution">
    <text evidence="6">The sequence shown here is derived from an EMBL/GenBank/DDBJ whole genome shotgun (WGS) entry which is preliminary data.</text>
</comment>
<sequence>MDSPPALSTLNMIPADHRSLDGFFVSPPEINRPPPPSTKAAGVRPYVRSKMPRLRWTHDLHQCFISAVERLGGEDRATPKMVLELMNVKGLTITHVKSHLQMYRSMKHEQMLQLCETEAEAAEAAGGKSRKMEAISQPNYFQISGSSQYSGNKNPHMLYSSRLITKDTPFQDEHCACFYSTSHVPDITRPRPPIWQEVKPKPMETEANIVPPFYHPDGTKLMDSGQRFNYSIMLRDFFRGCKPPLTNTASLATVGLHEQVRTPDVINVRRSKEKQVMIRDLNSGSKQSSFVSGCPRGLMVEPRGLGPSASTDTNDVSLELTLG</sequence>
<name>A0AAW2K3A9_SESRA</name>
<dbReference type="PROSITE" id="PS51294">
    <property type="entry name" value="HTH_MYB"/>
    <property type="match status" value="1"/>
</dbReference>
<reference evidence="6" key="1">
    <citation type="submission" date="2020-06" db="EMBL/GenBank/DDBJ databases">
        <authorList>
            <person name="Li T."/>
            <person name="Hu X."/>
            <person name="Zhang T."/>
            <person name="Song X."/>
            <person name="Zhang H."/>
            <person name="Dai N."/>
            <person name="Sheng W."/>
            <person name="Hou X."/>
            <person name="Wei L."/>
        </authorList>
    </citation>
    <scope>NUCLEOTIDE SEQUENCE</scope>
    <source>
        <strain evidence="6">G02</strain>
        <tissue evidence="6">Leaf</tissue>
    </source>
</reference>
<evidence type="ECO:0000313" key="6">
    <source>
        <dbReference type="EMBL" id="KAL0300838.1"/>
    </source>
</evidence>
<gene>
    <name evidence="6" type="ORF">Sradi_6360600</name>
</gene>
<reference evidence="6" key="2">
    <citation type="journal article" date="2024" name="Plant">
        <title>Genomic evolution and insights into agronomic trait innovations of Sesamum species.</title>
        <authorList>
            <person name="Miao H."/>
            <person name="Wang L."/>
            <person name="Qu L."/>
            <person name="Liu H."/>
            <person name="Sun Y."/>
            <person name="Le M."/>
            <person name="Wang Q."/>
            <person name="Wei S."/>
            <person name="Zheng Y."/>
            <person name="Lin W."/>
            <person name="Duan Y."/>
            <person name="Cao H."/>
            <person name="Xiong S."/>
            <person name="Wang X."/>
            <person name="Wei L."/>
            <person name="Li C."/>
            <person name="Ma Q."/>
            <person name="Ju M."/>
            <person name="Zhao R."/>
            <person name="Li G."/>
            <person name="Mu C."/>
            <person name="Tian Q."/>
            <person name="Mei H."/>
            <person name="Zhang T."/>
            <person name="Gao T."/>
            <person name="Zhang H."/>
        </authorList>
    </citation>
    <scope>NUCLEOTIDE SEQUENCE</scope>
    <source>
        <strain evidence="6">G02</strain>
    </source>
</reference>
<dbReference type="PANTHER" id="PTHR31314">
    <property type="entry name" value="MYB FAMILY TRANSCRIPTION FACTOR PHL7-LIKE"/>
    <property type="match status" value="1"/>
</dbReference>
<dbReference type="PANTHER" id="PTHR31314:SF84">
    <property type="entry name" value="HOMEODOMAIN-LIKE SUPERFAMILY PROTEIN-RELATED"/>
    <property type="match status" value="1"/>
</dbReference>
<comment type="subcellular location">
    <subcellularLocation>
        <location evidence="1">Nucleus</location>
    </subcellularLocation>
</comment>